<gene>
    <name evidence="1" type="ORF">OUZ56_004391</name>
</gene>
<evidence type="ECO:0000313" key="1">
    <source>
        <dbReference type="EMBL" id="KAK4002577.1"/>
    </source>
</evidence>
<dbReference type="Proteomes" id="UP001234178">
    <property type="component" value="Unassembled WGS sequence"/>
</dbReference>
<organism evidence="1 2">
    <name type="scientific">Daphnia magna</name>
    <dbReference type="NCBI Taxonomy" id="35525"/>
    <lineage>
        <taxon>Eukaryota</taxon>
        <taxon>Metazoa</taxon>
        <taxon>Ecdysozoa</taxon>
        <taxon>Arthropoda</taxon>
        <taxon>Crustacea</taxon>
        <taxon>Branchiopoda</taxon>
        <taxon>Diplostraca</taxon>
        <taxon>Cladocera</taxon>
        <taxon>Anomopoda</taxon>
        <taxon>Daphniidae</taxon>
        <taxon>Daphnia</taxon>
    </lineage>
</organism>
<dbReference type="EMBL" id="JAOYFB010000001">
    <property type="protein sequence ID" value="KAK4002577.1"/>
    <property type="molecule type" value="Genomic_DNA"/>
</dbReference>
<reference evidence="1 2" key="1">
    <citation type="journal article" date="2023" name="Nucleic Acids Res.">
        <title>The hologenome of Daphnia magna reveals possible DNA methylation and microbiome-mediated evolution of the host genome.</title>
        <authorList>
            <person name="Chaturvedi A."/>
            <person name="Li X."/>
            <person name="Dhandapani V."/>
            <person name="Marshall H."/>
            <person name="Kissane S."/>
            <person name="Cuenca-Cambronero M."/>
            <person name="Asole G."/>
            <person name="Calvet F."/>
            <person name="Ruiz-Romero M."/>
            <person name="Marangio P."/>
            <person name="Guigo R."/>
            <person name="Rago D."/>
            <person name="Mirbahai L."/>
            <person name="Eastwood N."/>
            <person name="Colbourne J.K."/>
            <person name="Zhou J."/>
            <person name="Mallon E."/>
            <person name="Orsini L."/>
        </authorList>
    </citation>
    <scope>NUCLEOTIDE SEQUENCE [LARGE SCALE GENOMIC DNA]</scope>
    <source>
        <strain evidence="1">LRV0_1</strain>
    </source>
</reference>
<keyword evidence="2" id="KW-1185">Reference proteome</keyword>
<protein>
    <submittedName>
        <fullName evidence="1">Uncharacterized protein</fullName>
    </submittedName>
</protein>
<sequence length="75" mass="8493">MSNNRASNITSLQDFSFQLSGSAKSESVPLNDIVQYVFVRFCVWPSAGQWMRKKITANLRLKWKLRADSLSGTLP</sequence>
<evidence type="ECO:0000313" key="2">
    <source>
        <dbReference type="Proteomes" id="UP001234178"/>
    </source>
</evidence>
<comment type="caution">
    <text evidence="1">The sequence shown here is derived from an EMBL/GenBank/DDBJ whole genome shotgun (WGS) entry which is preliminary data.</text>
</comment>
<name>A0ABQ9YPS1_9CRUS</name>
<proteinExistence type="predicted"/>
<accession>A0ABQ9YPS1</accession>